<sequence>MKESDPSPLLLVKGILGLLLSILVLSLFGLSLLIITHSNLENSTPAAPQSEVSDPQKKAAVQVQPLISLNDLWKAPDWNTVSAEPNARQIEYGRELIEHTSEYLGPKGKVMQISNGLNCQNCHMQAGTLPLGNNFGAVASSYPKVRSRSGQMEDIPKRINDCFERSLNGQPLERESEEMRAMVAYMRWLGKDVPKGIVPSGTGIYAVPLMDRAADPLLGKTTYEQKCASCHGAEGQGLQHASGLAYFYPPLWGPNSYNDGAGLFRISRFAGFVKANMPLGASHERPMLSDEEAWDLAAYVNSMDRPSKDKSADWPDISRKPMDHPFGPYADSFSETQHKFGPFQPILAAKAGTP</sequence>
<evidence type="ECO:0000256" key="1">
    <source>
        <dbReference type="ARBA" id="ARBA00022617"/>
    </source>
</evidence>
<dbReference type="InterPro" id="IPR009056">
    <property type="entry name" value="Cyt_c-like_dom"/>
</dbReference>
<keyword evidence="2 4" id="KW-0479">Metal-binding</keyword>
<feature type="transmembrane region" description="Helical" evidence="5">
    <location>
        <begin position="12"/>
        <end position="35"/>
    </location>
</feature>
<dbReference type="PANTHER" id="PTHR35008">
    <property type="entry name" value="BLL4482 PROTEIN-RELATED"/>
    <property type="match status" value="1"/>
</dbReference>
<gene>
    <name evidence="7" type="ORF">SAMN04488057_1249</name>
</gene>
<accession>A0A1M7QSY6</accession>
<evidence type="ECO:0000256" key="2">
    <source>
        <dbReference type="ARBA" id="ARBA00022723"/>
    </source>
</evidence>
<evidence type="ECO:0000256" key="4">
    <source>
        <dbReference type="PROSITE-ProRule" id="PRU00433"/>
    </source>
</evidence>
<keyword evidence="5" id="KW-0472">Membrane</keyword>
<dbReference type="OrthoDB" id="9779283at2"/>
<evidence type="ECO:0000313" key="7">
    <source>
        <dbReference type="EMBL" id="SHN34879.1"/>
    </source>
</evidence>
<dbReference type="PROSITE" id="PS51007">
    <property type="entry name" value="CYTC"/>
    <property type="match status" value="1"/>
</dbReference>
<dbReference type="STRING" id="388280.SAMN04488057_1249"/>
<dbReference type="InterPro" id="IPR051459">
    <property type="entry name" value="Cytochrome_c-type_DH"/>
</dbReference>
<name>A0A1M7QSY6_9BACT</name>
<dbReference type="GO" id="GO:0009055">
    <property type="term" value="F:electron transfer activity"/>
    <property type="evidence" value="ECO:0007669"/>
    <property type="project" value="InterPro"/>
</dbReference>
<evidence type="ECO:0000313" key="8">
    <source>
        <dbReference type="Proteomes" id="UP000184513"/>
    </source>
</evidence>
<keyword evidence="5" id="KW-0812">Transmembrane</keyword>
<keyword evidence="5" id="KW-1133">Transmembrane helix</keyword>
<reference evidence="7 8" key="1">
    <citation type="submission" date="2016-11" db="EMBL/GenBank/DDBJ databases">
        <authorList>
            <person name="Jaros S."/>
            <person name="Januszkiewicz K."/>
            <person name="Wedrychowicz H."/>
        </authorList>
    </citation>
    <scope>NUCLEOTIDE SEQUENCE [LARGE SCALE GENOMIC DNA]</scope>
    <source>
        <strain evidence="7 8">CGMCC 1.6102</strain>
    </source>
</reference>
<dbReference type="GO" id="GO:0046872">
    <property type="term" value="F:metal ion binding"/>
    <property type="evidence" value="ECO:0007669"/>
    <property type="project" value="UniProtKB-KW"/>
</dbReference>
<dbReference type="Pfam" id="PF00034">
    <property type="entry name" value="Cytochrom_C"/>
    <property type="match status" value="1"/>
</dbReference>
<keyword evidence="1 4" id="KW-0349">Heme</keyword>
<dbReference type="Gene3D" id="1.10.760.10">
    <property type="entry name" value="Cytochrome c-like domain"/>
    <property type="match status" value="2"/>
</dbReference>
<dbReference type="Proteomes" id="UP000184513">
    <property type="component" value="Unassembled WGS sequence"/>
</dbReference>
<evidence type="ECO:0000256" key="3">
    <source>
        <dbReference type="ARBA" id="ARBA00023004"/>
    </source>
</evidence>
<dbReference type="SUPFAM" id="SSF46626">
    <property type="entry name" value="Cytochrome c"/>
    <property type="match status" value="2"/>
</dbReference>
<dbReference type="AlphaFoldDB" id="A0A1M7QSY6"/>
<organism evidence="7 8">
    <name type="scientific">Cyclobacterium lianum</name>
    <dbReference type="NCBI Taxonomy" id="388280"/>
    <lineage>
        <taxon>Bacteria</taxon>
        <taxon>Pseudomonadati</taxon>
        <taxon>Bacteroidota</taxon>
        <taxon>Cytophagia</taxon>
        <taxon>Cytophagales</taxon>
        <taxon>Cyclobacteriaceae</taxon>
        <taxon>Cyclobacterium</taxon>
    </lineage>
</organism>
<dbReference type="RefSeq" id="WP_073098199.1">
    <property type="nucleotide sequence ID" value="NZ_FRCY01000024.1"/>
</dbReference>
<protein>
    <submittedName>
        <fullName evidence="7">Cytochrome c</fullName>
    </submittedName>
</protein>
<evidence type="ECO:0000256" key="5">
    <source>
        <dbReference type="SAM" id="Phobius"/>
    </source>
</evidence>
<dbReference type="EMBL" id="FRCY01000024">
    <property type="protein sequence ID" value="SHN34879.1"/>
    <property type="molecule type" value="Genomic_DNA"/>
</dbReference>
<evidence type="ECO:0000259" key="6">
    <source>
        <dbReference type="PROSITE" id="PS51007"/>
    </source>
</evidence>
<keyword evidence="3 4" id="KW-0408">Iron</keyword>
<proteinExistence type="predicted"/>
<dbReference type="PANTHER" id="PTHR35008:SF4">
    <property type="entry name" value="BLL4482 PROTEIN"/>
    <property type="match status" value="1"/>
</dbReference>
<dbReference type="GO" id="GO:0020037">
    <property type="term" value="F:heme binding"/>
    <property type="evidence" value="ECO:0007669"/>
    <property type="project" value="InterPro"/>
</dbReference>
<dbReference type="InterPro" id="IPR036909">
    <property type="entry name" value="Cyt_c-like_dom_sf"/>
</dbReference>
<keyword evidence="8" id="KW-1185">Reference proteome</keyword>
<dbReference type="Pfam" id="PF21342">
    <property type="entry name" value="SoxA-TsdA_cyt-c"/>
    <property type="match status" value="1"/>
</dbReference>
<feature type="domain" description="Cytochrome c" evidence="6">
    <location>
        <begin position="214"/>
        <end position="304"/>
    </location>
</feature>